<organism evidence="4 5">
    <name type="scientific">Biomphalaria glabrata</name>
    <name type="common">Bloodfluke planorb</name>
    <name type="synonym">Freshwater snail</name>
    <dbReference type="NCBI Taxonomy" id="6526"/>
    <lineage>
        <taxon>Eukaryota</taxon>
        <taxon>Metazoa</taxon>
        <taxon>Spiralia</taxon>
        <taxon>Lophotrochozoa</taxon>
        <taxon>Mollusca</taxon>
        <taxon>Gastropoda</taxon>
        <taxon>Heterobranchia</taxon>
        <taxon>Euthyneura</taxon>
        <taxon>Panpulmonata</taxon>
        <taxon>Hygrophila</taxon>
        <taxon>Lymnaeoidea</taxon>
        <taxon>Planorbidae</taxon>
        <taxon>Biomphalaria</taxon>
    </lineage>
</organism>
<gene>
    <name evidence="5" type="primary">LOC106053164</name>
</gene>
<accession>A0A9W2YZR3</accession>
<evidence type="ECO:0000313" key="5">
    <source>
        <dbReference type="RefSeq" id="XP_055868193.1"/>
    </source>
</evidence>
<proteinExistence type="inferred from homology"/>
<dbReference type="Proteomes" id="UP001165740">
    <property type="component" value="Chromosome 15"/>
</dbReference>
<feature type="region of interest" description="Disordered" evidence="2">
    <location>
        <begin position="438"/>
        <end position="458"/>
    </location>
</feature>
<dbReference type="InterPro" id="IPR046365">
    <property type="entry name" value="FAM124_dom"/>
</dbReference>
<protein>
    <submittedName>
        <fullName evidence="5">Uncharacterized protein LOC106053164 isoform X1</fullName>
    </submittedName>
</protein>
<evidence type="ECO:0000256" key="1">
    <source>
        <dbReference type="ARBA" id="ARBA00006440"/>
    </source>
</evidence>
<feature type="compositionally biased region" description="Low complexity" evidence="2">
    <location>
        <begin position="443"/>
        <end position="453"/>
    </location>
</feature>
<dbReference type="GeneID" id="106053164"/>
<evidence type="ECO:0000256" key="2">
    <source>
        <dbReference type="SAM" id="MobiDB-lite"/>
    </source>
</evidence>
<feature type="region of interest" description="Disordered" evidence="2">
    <location>
        <begin position="634"/>
        <end position="698"/>
    </location>
</feature>
<evidence type="ECO:0000259" key="3">
    <source>
        <dbReference type="Pfam" id="PF15067"/>
    </source>
</evidence>
<dbReference type="RefSeq" id="XP_055868193.1">
    <property type="nucleotide sequence ID" value="XM_056012218.1"/>
</dbReference>
<dbReference type="OrthoDB" id="10023686at2759"/>
<feature type="compositionally biased region" description="Polar residues" evidence="2">
    <location>
        <begin position="644"/>
        <end position="664"/>
    </location>
</feature>
<feature type="domain" description="FAM124" evidence="3">
    <location>
        <begin position="67"/>
        <end position="303"/>
    </location>
</feature>
<dbReference type="InterPro" id="IPR029380">
    <property type="entry name" value="FAM124"/>
</dbReference>
<dbReference type="PANTHER" id="PTHR14715">
    <property type="entry name" value="FAM124 DOMAIN-CONTAINING PROTEIN-RELATED"/>
    <property type="match status" value="1"/>
</dbReference>
<name>A0A9W2YZR3_BIOGL</name>
<dbReference type="Pfam" id="PF15067">
    <property type="entry name" value="FAM124"/>
    <property type="match status" value="1"/>
</dbReference>
<dbReference type="AlphaFoldDB" id="A0A9W2YZR3"/>
<dbReference type="PANTHER" id="PTHR14715:SF6">
    <property type="entry name" value="FAM124 DOMAIN-CONTAINING PROTEIN"/>
    <property type="match status" value="1"/>
</dbReference>
<reference evidence="5" key="1">
    <citation type="submission" date="2025-08" db="UniProtKB">
        <authorList>
            <consortium name="RefSeq"/>
        </authorList>
    </citation>
    <scope>IDENTIFICATION</scope>
</reference>
<keyword evidence="4" id="KW-1185">Reference proteome</keyword>
<sequence>MFIRRTFVDRTSVVRTFEIRTFVCRTSVNKMFADKNSSEMRVDRSFPLNTDSEEVCWSHDPCRITLGIFTDAYDNFSVGHQYQSVIDLVDPSLKLFCETEREVPFNSNSPQNDSSFTPSLALMLFLRGSDADDNVSSEDQFRLRKAMHIFQHPPWRFHHSEKVNQEHMNALPQNSQDFYLLAPDLPLWALRQVHYGREHIRYVLYTQDDSWADQVQFYSLLIGLKPELLRADFCLFTLYANEHYDVQFALKKQPGNVQTLAGVQIQIKVKDIGQLVPLFPNVCRPISDVHWETMDHDGNIVVLNLIKTKQDHTRAKTMPKRSYCPPAGQYTNNNICSSEDSDFFSLTSSSEDFSMKSGYHTYSNMVSPTEHLNMKAGYHTYSNMVSPTEHLNMKAGYHTYSNMVSPCISEPSSHFIFDSTSSDLDCDLPLVSRCKHKEEDETSLTPTTTSEESGIQNCSDDASYCEEDSLKSCLSVSSKHRIVKLKVRFKDEVQTFDEDTCSQHSSGIDSDSEMETKFSFTPLNKTLEQNDQPSQDINFLHQRNHQTNNDARILSQSSSYQNVSKLPQNKFHYTDKHVKGSCFNSGTPPLPTTFRLCDSRTSSNNQNVSTLKDNLSYSSSLSNNNVEQCYNKSKNAADSKDSTSFRTSDQLSSGPLTHPKVQSIQEDKTTMRGHHMSRSPQRCAGSAQPPPPPVRDINTRLRSVSCSDTTPSNLVAVTKQNGQQKFYFEVTPTTVGSSPCPDKNGSHQDTALKFTLKYDTGLSSGQEQVGFYV</sequence>
<evidence type="ECO:0000313" key="4">
    <source>
        <dbReference type="Proteomes" id="UP001165740"/>
    </source>
</evidence>
<comment type="similarity">
    <text evidence="1">Belongs to the FAM124 family.</text>
</comment>